<dbReference type="InterPro" id="IPR019410">
    <property type="entry name" value="Methyltransf_16"/>
</dbReference>
<proteinExistence type="predicted"/>
<organism evidence="3">
    <name type="scientific">Calcidiscus leptoporus</name>
    <dbReference type="NCBI Taxonomy" id="127549"/>
    <lineage>
        <taxon>Eukaryota</taxon>
        <taxon>Haptista</taxon>
        <taxon>Haptophyta</taxon>
        <taxon>Prymnesiophyceae</taxon>
        <taxon>Coccolithales</taxon>
        <taxon>Calcidiscaceae</taxon>
        <taxon>Calcidiscus</taxon>
    </lineage>
</organism>
<dbReference type="PANTHER" id="PTHR14614">
    <property type="entry name" value="HEPATOCELLULAR CARCINOMA-ASSOCIATED ANTIGEN"/>
    <property type="match status" value="1"/>
</dbReference>
<feature type="compositionally biased region" description="Acidic residues" evidence="1">
    <location>
        <begin position="153"/>
        <end position="167"/>
    </location>
</feature>
<gene>
    <name evidence="3" type="ORF">CLEP1334_LOCUS20337</name>
</gene>
<protein>
    <recommendedName>
        <fullName evidence="4">Calmodulin-lysine N-methyltransferase</fullName>
    </recommendedName>
</protein>
<feature type="signal peptide" evidence="2">
    <location>
        <begin position="1"/>
        <end position="17"/>
    </location>
</feature>
<evidence type="ECO:0000313" key="3">
    <source>
        <dbReference type="EMBL" id="CAD8545049.1"/>
    </source>
</evidence>
<evidence type="ECO:0000256" key="1">
    <source>
        <dbReference type="SAM" id="MobiDB-lite"/>
    </source>
</evidence>
<reference evidence="3" key="1">
    <citation type="submission" date="2021-01" db="EMBL/GenBank/DDBJ databases">
        <authorList>
            <person name="Corre E."/>
            <person name="Pelletier E."/>
            <person name="Niang G."/>
            <person name="Scheremetjew M."/>
            <person name="Finn R."/>
            <person name="Kale V."/>
            <person name="Holt S."/>
            <person name="Cochrane G."/>
            <person name="Meng A."/>
            <person name="Brown T."/>
            <person name="Cohen L."/>
        </authorList>
    </citation>
    <scope>NUCLEOTIDE SEQUENCE</scope>
    <source>
        <strain evidence="3">RCC1130</strain>
    </source>
</reference>
<evidence type="ECO:0008006" key="4">
    <source>
        <dbReference type="Google" id="ProtNLM"/>
    </source>
</evidence>
<dbReference type="EMBL" id="HBER01040216">
    <property type="protein sequence ID" value="CAD8545049.1"/>
    <property type="molecule type" value="Transcribed_RNA"/>
</dbReference>
<dbReference type="PANTHER" id="PTHR14614:SF109">
    <property type="entry name" value="RIBOSOMAL LYSINE N-METHYLTRANSFERASE 5"/>
    <property type="match status" value="1"/>
</dbReference>
<keyword evidence="2" id="KW-0732">Signal</keyword>
<evidence type="ECO:0000256" key="2">
    <source>
        <dbReference type="SAM" id="SignalP"/>
    </source>
</evidence>
<dbReference type="InterPro" id="IPR029063">
    <property type="entry name" value="SAM-dependent_MTases_sf"/>
</dbReference>
<dbReference type="AlphaFoldDB" id="A0A7S0P174"/>
<feature type="chain" id="PRO_5031311160" description="Calmodulin-lysine N-methyltransferase" evidence="2">
    <location>
        <begin position="18"/>
        <end position="280"/>
    </location>
</feature>
<dbReference type="CDD" id="cd02440">
    <property type="entry name" value="AdoMet_MTases"/>
    <property type="match status" value="1"/>
</dbReference>
<feature type="region of interest" description="Disordered" evidence="1">
    <location>
        <begin position="149"/>
        <end position="176"/>
    </location>
</feature>
<sequence>MGLVSMAVAVVAVQGCALQGGRLEGGGLRRSDAPISPPKPRGLPLLPQGSELKLRLGSLLACDTGGWLWPSACVLCTWLRSNAADAVAGRTVLELGCGTGAVGLYAAALSARRVMLTDANVAVLELARANVEGNRALLPEDTQVSVASLRWGEEDEEAEPEEGEEREEGSGGDSDGYEMILGSDVTYARASHAPLCRTLSRHLRRRRPPVVVLAHARRLFGDEGREGENAAAGGDGDYRLQSFLAAAEVEGLCVSTLHVEGDITLLEVTNRSQHSPTASI</sequence>
<dbReference type="Pfam" id="PF10294">
    <property type="entry name" value="Methyltransf_16"/>
    <property type="match status" value="1"/>
</dbReference>
<accession>A0A7S0P174</accession>
<dbReference type="Gene3D" id="3.40.50.150">
    <property type="entry name" value="Vaccinia Virus protein VP39"/>
    <property type="match status" value="1"/>
</dbReference>
<dbReference type="SUPFAM" id="SSF53335">
    <property type="entry name" value="S-adenosyl-L-methionine-dependent methyltransferases"/>
    <property type="match status" value="1"/>
</dbReference>
<name>A0A7S0P174_9EUKA</name>